<evidence type="ECO:0000313" key="7">
    <source>
        <dbReference type="Proteomes" id="UP000046393"/>
    </source>
</evidence>
<dbReference type="PANTHER" id="PTHR48101:SF1">
    <property type="entry name" value="METHYLMALONYL-COA MUTASE, LARGE SUBUNIT"/>
    <property type="match status" value="1"/>
</dbReference>
<evidence type="ECO:0000256" key="1">
    <source>
        <dbReference type="ARBA" id="ARBA00001922"/>
    </source>
</evidence>
<dbReference type="WBParaSite" id="SMUV_0000305601-mRNA-1">
    <property type="protein sequence ID" value="SMUV_0000305601-mRNA-1"/>
    <property type="gene ID" value="SMUV_0000305601"/>
</dbReference>
<accession>A0A0N5AFJ8</accession>
<reference evidence="8" key="1">
    <citation type="submission" date="2017-02" db="UniProtKB">
        <authorList>
            <consortium name="WormBaseParasite"/>
        </authorList>
    </citation>
    <scope>IDENTIFICATION</scope>
</reference>
<keyword evidence="2" id="KW-0846">Cobalamin</keyword>
<dbReference type="PANTHER" id="PTHR48101">
    <property type="entry name" value="METHYLMALONYL-COA MUTASE, MITOCHONDRIAL-RELATED"/>
    <property type="match status" value="1"/>
</dbReference>
<dbReference type="InterPro" id="IPR006159">
    <property type="entry name" value="Acid_CoA_mut_C"/>
</dbReference>
<keyword evidence="5" id="KW-0170">Cobalt</keyword>
<protein>
    <submittedName>
        <fullName evidence="8">B12-binding domain-containing protein</fullName>
    </submittedName>
</protein>
<sequence length="144" mass="15834">MWLFLLKVNKFAEVEGRQPRILIAKMGKGGNDRDTMHVATSFADYGFDVDLGPRIQTADEVARHAIDADVHAIGVRNITEDSLAIVSSLVKELHKLGRKDIPVVVACDIPAKDHQKLYDAGVTAILSPKLDVAERAEKVFIGIF</sequence>
<dbReference type="GO" id="GO:0016853">
    <property type="term" value="F:isomerase activity"/>
    <property type="evidence" value="ECO:0007669"/>
    <property type="project" value="UniProtKB-KW"/>
</dbReference>
<dbReference type="PROSITE" id="PS51332">
    <property type="entry name" value="B12_BINDING"/>
    <property type="match status" value="1"/>
</dbReference>
<dbReference type="SUPFAM" id="SSF52242">
    <property type="entry name" value="Cobalamin (vitamin B12)-binding domain"/>
    <property type="match status" value="1"/>
</dbReference>
<evidence type="ECO:0000256" key="4">
    <source>
        <dbReference type="ARBA" id="ARBA00023235"/>
    </source>
</evidence>
<keyword evidence="4" id="KW-0413">Isomerase</keyword>
<comment type="cofactor">
    <cofactor evidence="1">
        <name>adenosylcob(III)alamin</name>
        <dbReference type="ChEBI" id="CHEBI:18408"/>
    </cofactor>
</comment>
<evidence type="ECO:0000313" key="8">
    <source>
        <dbReference type="WBParaSite" id="SMUV_0000305601-mRNA-1"/>
    </source>
</evidence>
<evidence type="ECO:0000259" key="6">
    <source>
        <dbReference type="PROSITE" id="PS51332"/>
    </source>
</evidence>
<dbReference type="Pfam" id="PF02310">
    <property type="entry name" value="B12-binding"/>
    <property type="match status" value="1"/>
</dbReference>
<dbReference type="STRING" id="451379.A0A0N5AFJ8"/>
<organism evidence="7 8">
    <name type="scientific">Syphacia muris</name>
    <dbReference type="NCBI Taxonomy" id="451379"/>
    <lineage>
        <taxon>Eukaryota</taxon>
        <taxon>Metazoa</taxon>
        <taxon>Ecdysozoa</taxon>
        <taxon>Nematoda</taxon>
        <taxon>Chromadorea</taxon>
        <taxon>Rhabditida</taxon>
        <taxon>Spirurina</taxon>
        <taxon>Oxyuridomorpha</taxon>
        <taxon>Oxyuroidea</taxon>
        <taxon>Oxyuridae</taxon>
        <taxon>Syphacia</taxon>
    </lineage>
</organism>
<proteinExistence type="predicted"/>
<name>A0A0N5AFJ8_9BILA</name>
<evidence type="ECO:0000256" key="3">
    <source>
        <dbReference type="ARBA" id="ARBA00022723"/>
    </source>
</evidence>
<evidence type="ECO:0000256" key="2">
    <source>
        <dbReference type="ARBA" id="ARBA00022628"/>
    </source>
</evidence>
<dbReference type="Gene3D" id="3.40.50.280">
    <property type="entry name" value="Cobalamin-binding domain"/>
    <property type="match status" value="1"/>
</dbReference>
<dbReference type="Proteomes" id="UP000046393">
    <property type="component" value="Unplaced"/>
</dbReference>
<evidence type="ECO:0000256" key="5">
    <source>
        <dbReference type="ARBA" id="ARBA00023285"/>
    </source>
</evidence>
<dbReference type="NCBIfam" id="TIGR00640">
    <property type="entry name" value="acid_CoA_mut_C"/>
    <property type="match status" value="1"/>
</dbReference>
<dbReference type="AlphaFoldDB" id="A0A0N5AFJ8"/>
<dbReference type="InterPro" id="IPR006158">
    <property type="entry name" value="Cobalamin-bd"/>
</dbReference>
<dbReference type="GO" id="GO:0031419">
    <property type="term" value="F:cobalamin binding"/>
    <property type="evidence" value="ECO:0007669"/>
    <property type="project" value="UniProtKB-KW"/>
</dbReference>
<feature type="domain" description="B12-binding" evidence="6">
    <location>
        <begin position="18"/>
        <end position="144"/>
    </location>
</feature>
<dbReference type="GO" id="GO:0046872">
    <property type="term" value="F:metal ion binding"/>
    <property type="evidence" value="ECO:0007669"/>
    <property type="project" value="UniProtKB-KW"/>
</dbReference>
<keyword evidence="3" id="KW-0479">Metal-binding</keyword>
<keyword evidence="7" id="KW-1185">Reference proteome</keyword>
<dbReference type="InterPro" id="IPR036724">
    <property type="entry name" value="Cobalamin-bd_sf"/>
</dbReference>